<feature type="region of interest" description="Disordered" evidence="1">
    <location>
        <begin position="1"/>
        <end position="29"/>
    </location>
</feature>
<name>A0A151M826_ALLMI</name>
<keyword evidence="3" id="KW-1185">Reference proteome</keyword>
<reference evidence="2 3" key="1">
    <citation type="journal article" date="2012" name="Genome Biol.">
        <title>Sequencing three crocodilian genomes to illuminate the evolution of archosaurs and amniotes.</title>
        <authorList>
            <person name="St John J.A."/>
            <person name="Braun E.L."/>
            <person name="Isberg S.R."/>
            <person name="Miles L.G."/>
            <person name="Chong A.Y."/>
            <person name="Gongora J."/>
            <person name="Dalzell P."/>
            <person name="Moran C."/>
            <person name="Bed'hom B."/>
            <person name="Abzhanov A."/>
            <person name="Burgess S.C."/>
            <person name="Cooksey A.M."/>
            <person name="Castoe T.A."/>
            <person name="Crawford N.G."/>
            <person name="Densmore L.D."/>
            <person name="Drew J.C."/>
            <person name="Edwards S.V."/>
            <person name="Faircloth B.C."/>
            <person name="Fujita M.K."/>
            <person name="Greenwold M.J."/>
            <person name="Hoffmann F.G."/>
            <person name="Howard J.M."/>
            <person name="Iguchi T."/>
            <person name="Janes D.E."/>
            <person name="Khan S.Y."/>
            <person name="Kohno S."/>
            <person name="de Koning A.J."/>
            <person name="Lance S.L."/>
            <person name="McCarthy F.M."/>
            <person name="McCormack J.E."/>
            <person name="Merchant M.E."/>
            <person name="Peterson D.G."/>
            <person name="Pollock D.D."/>
            <person name="Pourmand N."/>
            <person name="Raney B.J."/>
            <person name="Roessler K.A."/>
            <person name="Sanford J.R."/>
            <person name="Sawyer R.H."/>
            <person name="Schmidt C.J."/>
            <person name="Triplett E.W."/>
            <person name="Tuberville T.D."/>
            <person name="Venegas-Anaya M."/>
            <person name="Howard J.T."/>
            <person name="Jarvis E.D."/>
            <person name="Guillette L.J.Jr."/>
            <person name="Glenn T.C."/>
            <person name="Green R.E."/>
            <person name="Ray D.A."/>
        </authorList>
    </citation>
    <scope>NUCLEOTIDE SEQUENCE [LARGE SCALE GENOMIC DNA]</scope>
    <source>
        <strain evidence="2">KSC_2009_1</strain>
    </source>
</reference>
<dbReference type="EMBL" id="AKHW03006358">
    <property type="protein sequence ID" value="KYO20666.1"/>
    <property type="molecule type" value="Genomic_DNA"/>
</dbReference>
<evidence type="ECO:0000313" key="2">
    <source>
        <dbReference type="EMBL" id="KYO20666.1"/>
    </source>
</evidence>
<proteinExistence type="predicted"/>
<evidence type="ECO:0000256" key="1">
    <source>
        <dbReference type="SAM" id="MobiDB-lite"/>
    </source>
</evidence>
<protein>
    <submittedName>
        <fullName evidence="2">Trichohyalin-like</fullName>
    </submittedName>
</protein>
<gene>
    <name evidence="2" type="ORF">Y1Q_0012554</name>
</gene>
<comment type="caution">
    <text evidence="2">The sequence shown here is derived from an EMBL/GenBank/DDBJ whole genome shotgun (WGS) entry which is preliminary data.</text>
</comment>
<accession>A0A151M826</accession>
<sequence>MQKRMAAWEKKSPEPDVGQTREQKEARQRLEVSKNLIAALQEEIRDQAEQMETMRENMGIWQERSEQAERLVVELREKLAENHTQVEETRKVIIREMERVKEYTASQEALEAQKQSLEAEMKAKTEEHIKLQAQCQRGEKELETRLRETEELRAQLKKGAVEKDLCKEQIRALKTHLEDKAAEHMKLQSQLQTAEAENDCLEDQVQHLKALLEESAAKEAATDTEREQLRQQMQTSRRQVQALEEQIKTFQEQRQSLLMEVGASTKEGVELWARLQEAEKSQDQKGEEIQSLKTLLKESTARELALQEGVAQQPVQTAQIPHKRLAAISSQLEGHASRVKTGYEEHLQELKGLKEALVDAEKMLKAVQPMLLKEERSQEPPRTESLQILREGKELEQQEKNAKVEALLGVNPMKLKEEITTAVMEGLNQRWSQWVVQYTTEMSDLREKLEKVASGGDATRLAALKQKQQKKLDQGPETAQIQVYSRQGAASIGEKAIESPDIFLVQPIAAQELINVSTNFHLNSFTLVL</sequence>
<organism evidence="2 3">
    <name type="scientific">Alligator mississippiensis</name>
    <name type="common">American alligator</name>
    <dbReference type="NCBI Taxonomy" id="8496"/>
    <lineage>
        <taxon>Eukaryota</taxon>
        <taxon>Metazoa</taxon>
        <taxon>Chordata</taxon>
        <taxon>Craniata</taxon>
        <taxon>Vertebrata</taxon>
        <taxon>Euteleostomi</taxon>
        <taxon>Archelosauria</taxon>
        <taxon>Archosauria</taxon>
        <taxon>Crocodylia</taxon>
        <taxon>Alligatoridae</taxon>
        <taxon>Alligatorinae</taxon>
        <taxon>Alligator</taxon>
    </lineage>
</organism>
<dbReference type="Proteomes" id="UP000050525">
    <property type="component" value="Unassembled WGS sequence"/>
</dbReference>
<evidence type="ECO:0000313" key="3">
    <source>
        <dbReference type="Proteomes" id="UP000050525"/>
    </source>
</evidence>
<dbReference type="Gene3D" id="1.10.287.1490">
    <property type="match status" value="1"/>
</dbReference>
<dbReference type="AlphaFoldDB" id="A0A151M826"/>